<dbReference type="EMBL" id="JBICCN010000028">
    <property type="protein sequence ID" value="KAL3100537.1"/>
    <property type="molecule type" value="Genomic_DNA"/>
</dbReference>
<reference evidence="2 3" key="1">
    <citation type="submission" date="2024-10" db="EMBL/GenBank/DDBJ databases">
        <authorList>
            <person name="Kim D."/>
        </authorList>
    </citation>
    <scope>NUCLEOTIDE SEQUENCE [LARGE SCALE GENOMIC DNA]</scope>
    <source>
        <strain evidence="2">Taebaek</strain>
    </source>
</reference>
<gene>
    <name evidence="2" type="ORF">niasHS_001103</name>
</gene>
<dbReference type="Proteomes" id="UP001620645">
    <property type="component" value="Unassembled WGS sequence"/>
</dbReference>
<keyword evidence="1" id="KW-0472">Membrane</keyword>
<protein>
    <submittedName>
        <fullName evidence="2">Uncharacterized protein</fullName>
    </submittedName>
</protein>
<accession>A0ABD2KC71</accession>
<evidence type="ECO:0000256" key="1">
    <source>
        <dbReference type="SAM" id="Phobius"/>
    </source>
</evidence>
<feature type="transmembrane region" description="Helical" evidence="1">
    <location>
        <begin position="50"/>
        <end position="71"/>
    </location>
</feature>
<dbReference type="AlphaFoldDB" id="A0ABD2KC71"/>
<sequence>MAELLVQFIVGLNIFRKLVGDTFWTDKIVKHQQQLQLARRKRRANLIKSAECLFSIGLGALAATLGIVLGADLGQKRHNDVESYFELNERLEVAGIFLCFFLFVFCIVYTYKTCRS</sequence>
<feature type="transmembrane region" description="Helical" evidence="1">
    <location>
        <begin position="91"/>
        <end position="111"/>
    </location>
</feature>
<organism evidence="2 3">
    <name type="scientific">Heterodera schachtii</name>
    <name type="common">Sugarbeet cyst nematode worm</name>
    <name type="synonym">Tylenchus schachtii</name>
    <dbReference type="NCBI Taxonomy" id="97005"/>
    <lineage>
        <taxon>Eukaryota</taxon>
        <taxon>Metazoa</taxon>
        <taxon>Ecdysozoa</taxon>
        <taxon>Nematoda</taxon>
        <taxon>Chromadorea</taxon>
        <taxon>Rhabditida</taxon>
        <taxon>Tylenchina</taxon>
        <taxon>Tylenchomorpha</taxon>
        <taxon>Tylenchoidea</taxon>
        <taxon>Heteroderidae</taxon>
        <taxon>Heteroderinae</taxon>
        <taxon>Heterodera</taxon>
    </lineage>
</organism>
<comment type="caution">
    <text evidence="2">The sequence shown here is derived from an EMBL/GenBank/DDBJ whole genome shotgun (WGS) entry which is preliminary data.</text>
</comment>
<proteinExistence type="predicted"/>
<keyword evidence="3" id="KW-1185">Reference proteome</keyword>
<evidence type="ECO:0000313" key="2">
    <source>
        <dbReference type="EMBL" id="KAL3100537.1"/>
    </source>
</evidence>
<evidence type="ECO:0000313" key="3">
    <source>
        <dbReference type="Proteomes" id="UP001620645"/>
    </source>
</evidence>
<name>A0ABD2KC71_HETSC</name>
<keyword evidence="1" id="KW-0812">Transmembrane</keyword>
<keyword evidence="1" id="KW-1133">Transmembrane helix</keyword>